<dbReference type="PANTHER" id="PTHR33376:SF15">
    <property type="entry name" value="BLL6794 PROTEIN"/>
    <property type="match status" value="1"/>
</dbReference>
<protein>
    <recommendedName>
        <fullName evidence="3">C4-dicarboxylate ABC transporter substrate-binding protein</fullName>
    </recommendedName>
</protein>
<dbReference type="Pfam" id="PF03480">
    <property type="entry name" value="DctP"/>
    <property type="match status" value="2"/>
</dbReference>
<dbReference type="InterPro" id="IPR018389">
    <property type="entry name" value="DctP_fam"/>
</dbReference>
<proteinExistence type="predicted"/>
<name>A0A7V3J9S9_UNCC3</name>
<evidence type="ECO:0000313" key="2">
    <source>
        <dbReference type="EMBL" id="HFZ08814.1"/>
    </source>
</evidence>
<evidence type="ECO:0008006" key="3">
    <source>
        <dbReference type="Google" id="ProtNLM"/>
    </source>
</evidence>
<dbReference type="AlphaFoldDB" id="A0A7V3J9S9"/>
<reference evidence="2" key="1">
    <citation type="journal article" date="2020" name="mSystems">
        <title>Genome- and Community-Level Interaction Insights into Carbon Utilization and Element Cycling Functions of Hydrothermarchaeota in Hydrothermal Sediment.</title>
        <authorList>
            <person name="Zhou Z."/>
            <person name="Liu Y."/>
            <person name="Xu W."/>
            <person name="Pan J."/>
            <person name="Luo Z.H."/>
            <person name="Li M."/>
        </authorList>
    </citation>
    <scope>NUCLEOTIDE SEQUENCE [LARGE SCALE GENOMIC DNA]</scope>
    <source>
        <strain evidence="2">SpSt-757</strain>
    </source>
</reference>
<dbReference type="InterPro" id="IPR038404">
    <property type="entry name" value="TRAP_DctP_sf"/>
</dbReference>
<dbReference type="GO" id="GO:0055085">
    <property type="term" value="P:transmembrane transport"/>
    <property type="evidence" value="ECO:0007669"/>
    <property type="project" value="InterPro"/>
</dbReference>
<evidence type="ECO:0000256" key="1">
    <source>
        <dbReference type="ARBA" id="ARBA00022729"/>
    </source>
</evidence>
<dbReference type="EMBL" id="DTGG01000055">
    <property type="protein sequence ID" value="HFZ08814.1"/>
    <property type="molecule type" value="Genomic_DNA"/>
</dbReference>
<organism evidence="2">
    <name type="scientific">candidate division CPR3 bacterium</name>
    <dbReference type="NCBI Taxonomy" id="2268181"/>
    <lineage>
        <taxon>Bacteria</taxon>
        <taxon>Bacteria division CPR3</taxon>
    </lineage>
</organism>
<accession>A0A7V3J9S9</accession>
<comment type="caution">
    <text evidence="2">The sequence shown here is derived from an EMBL/GenBank/DDBJ whole genome shotgun (WGS) entry which is preliminary data.</text>
</comment>
<dbReference type="Gene3D" id="3.40.190.170">
    <property type="entry name" value="Bacterial extracellular solute-binding protein, family 7"/>
    <property type="match status" value="1"/>
</dbReference>
<keyword evidence="1" id="KW-0732">Signal</keyword>
<gene>
    <name evidence="2" type="ORF">ENV41_01620</name>
</gene>
<dbReference type="NCBIfam" id="NF037995">
    <property type="entry name" value="TRAP_S1"/>
    <property type="match status" value="1"/>
</dbReference>
<dbReference type="PANTHER" id="PTHR33376">
    <property type="match status" value="1"/>
</dbReference>
<sequence>MKRIKKFYLAAMILIFVIFVFPFPPIVSSQTKTSKPLILKFSHMTPATGLQPEYLKRAATEVEKATEGRVKIEFYWSNSLVKVKENVRAVQKGIADMAWTSASYHPAEYAIALASQNVLYAPKGDDAYFIVQKYWEIWDEYKPFRDEVEKWRSTAWFFFPYDSYGCYAKKPIKKLEDFKGLRLRVSSEGIGKMVSAVKAHPEFFPASEVYTTLEKGIVDGAICGYEWGKRYSFYEVSKYLNLLNACMIGCGYGIVSFSALNKMSEKDRKVFMEIGRRFSLEYGKAVKNERLTDIQAMKDKGMILIPFSEEERKKWAELPEIKALIPNWLAQEEKAGRGEAAWGMMKIFLEKFELSHLMPQKKDKSFN</sequence>